<evidence type="ECO:0000313" key="1">
    <source>
        <dbReference type="EMBL" id="KAB1979452.1"/>
    </source>
</evidence>
<proteinExistence type="predicted"/>
<comment type="caution">
    <text evidence="1">The sequence shown here is derived from an EMBL/GenBank/DDBJ whole genome shotgun (WGS) entry which is preliminary data.</text>
</comment>
<dbReference type="AlphaFoldDB" id="A0A7J5D5B4"/>
<evidence type="ECO:0000313" key="2">
    <source>
        <dbReference type="Proteomes" id="UP000442990"/>
    </source>
</evidence>
<dbReference type="Proteomes" id="UP000442990">
    <property type="component" value="Unassembled WGS sequence"/>
</dbReference>
<keyword evidence="2" id="KW-1185">Reference proteome</keyword>
<reference evidence="1 2" key="1">
    <citation type="submission" date="2019-09" db="EMBL/GenBank/DDBJ databases">
        <title>Isolation and identification of active actinomycetes.</title>
        <authorList>
            <person name="Yu Z."/>
            <person name="Han C."/>
            <person name="Yu B."/>
        </authorList>
    </citation>
    <scope>NUCLEOTIDE SEQUENCE [LARGE SCALE GENOMIC DNA]</scope>
    <source>
        <strain evidence="1 2">NEAU-H2</strain>
    </source>
</reference>
<name>A0A7J5D5B4_9ACTN</name>
<sequence>MAYTEEELRAASEQAGLPFTYLHRLMAAERDVQDPDYGNTLARQLTVVFDHYAAKCLAAPDPIAALREFGFEESADVLDKR</sequence>
<gene>
    <name evidence="1" type="ORF">F8144_36165</name>
</gene>
<organism evidence="1 2">
    <name type="scientific">Streptomyces triticiradicis</name>
    <dbReference type="NCBI Taxonomy" id="2651189"/>
    <lineage>
        <taxon>Bacteria</taxon>
        <taxon>Bacillati</taxon>
        <taxon>Actinomycetota</taxon>
        <taxon>Actinomycetes</taxon>
        <taxon>Kitasatosporales</taxon>
        <taxon>Streptomycetaceae</taxon>
        <taxon>Streptomyces</taxon>
    </lineage>
</organism>
<protein>
    <submittedName>
        <fullName evidence="1">Uncharacterized protein</fullName>
    </submittedName>
</protein>
<dbReference type="EMBL" id="WBKG01000042">
    <property type="protein sequence ID" value="KAB1979452.1"/>
    <property type="molecule type" value="Genomic_DNA"/>
</dbReference>
<accession>A0A7J5D5B4</accession>
<dbReference type="RefSeq" id="WP_151473649.1">
    <property type="nucleotide sequence ID" value="NZ_WBKG01000042.1"/>
</dbReference>